<dbReference type="EMBL" id="AP022562">
    <property type="protein sequence ID" value="BBX13721.1"/>
    <property type="molecule type" value="Genomic_DNA"/>
</dbReference>
<dbReference type="InterPro" id="IPR023840">
    <property type="entry name" value="T7SS_Rv3446c"/>
</dbReference>
<gene>
    <name evidence="1" type="ORF">MNVM_28020</name>
</gene>
<evidence type="ECO:0000313" key="2">
    <source>
        <dbReference type="Proteomes" id="UP000466997"/>
    </source>
</evidence>
<dbReference type="KEGG" id="mnm:MNVM_28020"/>
<accession>A0A7I7JR42</accession>
<dbReference type="RefSeq" id="WP_193465137.1">
    <property type="nucleotide sequence ID" value="NZ_AP022562.1"/>
</dbReference>
<organism evidence="1 2">
    <name type="scientific">Mycobacterium novum</name>
    <dbReference type="NCBI Taxonomy" id="2492438"/>
    <lineage>
        <taxon>Bacteria</taxon>
        <taxon>Bacillati</taxon>
        <taxon>Actinomycetota</taxon>
        <taxon>Actinomycetes</taxon>
        <taxon>Mycobacteriales</taxon>
        <taxon>Mycobacteriaceae</taxon>
        <taxon>Mycobacterium</taxon>
    </lineage>
</organism>
<evidence type="ECO:0000313" key="1">
    <source>
        <dbReference type="EMBL" id="BBX13721.1"/>
    </source>
</evidence>
<reference evidence="1 2" key="1">
    <citation type="journal article" date="2019" name="Emerg. Microbes Infect.">
        <title>Comprehensive subspecies identification of 175 nontuberculous mycobacteria species based on 7547 genomic profiles.</title>
        <authorList>
            <person name="Matsumoto Y."/>
            <person name="Kinjo T."/>
            <person name="Motooka D."/>
            <person name="Nabeya D."/>
            <person name="Jung N."/>
            <person name="Uechi K."/>
            <person name="Horii T."/>
            <person name="Iida T."/>
            <person name="Fujita J."/>
            <person name="Nakamura S."/>
        </authorList>
    </citation>
    <scope>NUCLEOTIDE SEQUENCE [LARGE SCALE GENOMIC DNA]</scope>
    <source>
        <strain evidence="1 2">JCM 6391</strain>
    </source>
</reference>
<dbReference type="AlphaFoldDB" id="A0A7I7JR42"/>
<keyword evidence="2" id="KW-1185">Reference proteome</keyword>
<protein>
    <submittedName>
        <fullName evidence="1">Type VII secretion-associated protein</fullName>
    </submittedName>
</protein>
<dbReference type="Proteomes" id="UP000466997">
    <property type="component" value="Chromosome"/>
</dbReference>
<sequence length="394" mass="40722">MTHRAIIEAGPAAMRRLCCSTGESADAAAALEWIDEPFALVDGRPVEVPELLRSVLACPSAVESMVIVHPSWWPVRRVKLLTTAARGLTEDIVTVARSRPLFDTFAAAAVVEIAAALVAVTAAGITAEPRLGPPDEVAAAVARRVLAACPDPGAAVVIDAPAGVGGTAALATMIADRLPNSMQVIVVHELPADDVAEPAAPPRPCPAPAHRVGRRRLPAAVAAALCVVAWGMHAHHDRSPAPGTPAAYLVEGRVTVQVPAGWPVRRVAAGPGSARVEVTSPTDPRLVLHVTQAPAAGDTLAAVAEPLQRGLQLADTETPGVFVGFDPAGSSAGRPAVTYREVRDDHHVDWAVLVDRAVRIGIGCQSGPGGDDALRPACEQAVRSAHALDVRPPS</sequence>
<proteinExistence type="predicted"/>
<dbReference type="NCBIfam" id="TIGR03931">
    <property type="entry name" value="T7SS_Rv3446c"/>
    <property type="match status" value="1"/>
</dbReference>
<name>A0A7I7JR42_9MYCO</name>